<dbReference type="GO" id="GO:0000287">
    <property type="term" value="F:magnesium ion binding"/>
    <property type="evidence" value="ECO:0007669"/>
    <property type="project" value="UniProtKB-UniRule"/>
</dbReference>
<dbReference type="GO" id="GO:0004540">
    <property type="term" value="F:RNA nuclease activity"/>
    <property type="evidence" value="ECO:0007669"/>
    <property type="project" value="InterPro"/>
</dbReference>
<comment type="cofactor">
    <cofactor evidence="5">
        <name>Mg(2+)</name>
        <dbReference type="ChEBI" id="CHEBI:18420"/>
    </cofactor>
</comment>
<dbReference type="PANTHER" id="PTHR38826">
    <property type="entry name" value="RIBONUCLEASE VAPC13"/>
    <property type="match status" value="1"/>
</dbReference>
<evidence type="ECO:0000313" key="7">
    <source>
        <dbReference type="EMBL" id="BAJ46927.1"/>
    </source>
</evidence>
<dbReference type="AlphaFoldDB" id="E6N3M1"/>
<dbReference type="InterPro" id="IPR002716">
    <property type="entry name" value="PIN_dom"/>
</dbReference>
<keyword evidence="5" id="KW-0460">Magnesium</keyword>
<dbReference type="STRING" id="311458.CSUB_C0145"/>
<keyword evidence="3 5" id="KW-0479">Metal-binding</keyword>
<evidence type="ECO:0000313" key="9">
    <source>
        <dbReference type="Proteomes" id="UP000008120"/>
    </source>
</evidence>
<keyword evidence="2 5" id="KW-0540">Nuclease</keyword>
<accession>E6N3M1</accession>
<dbReference type="Gene3D" id="3.40.50.1010">
    <property type="entry name" value="5'-nuclease"/>
    <property type="match status" value="1"/>
</dbReference>
<reference evidence="7 9" key="2">
    <citation type="journal article" date="2011" name="Nucleic Acids Res.">
        <title>Insights into the evolution of Archaea and eukaryotic protein modifier systems revealed by the genome of a novel archaeal group.</title>
        <authorList>
            <person name="Nunoura T."/>
            <person name="Takaki Y."/>
            <person name="Kakuta J."/>
            <person name="Nishi S."/>
            <person name="Sugahara J."/>
            <person name="Kazama H."/>
            <person name="Chee G."/>
            <person name="Hattori M."/>
            <person name="Kanai A."/>
            <person name="Atomi H."/>
            <person name="Takai K."/>
            <person name="Takami H."/>
        </authorList>
    </citation>
    <scope>NUCLEOTIDE SEQUENCE [LARGE SCALE GENOMIC DNA]</scope>
</reference>
<protein>
    <recommendedName>
        <fullName evidence="5">Ribonuclease VapC</fullName>
        <shortName evidence="5">RNase VapC</shortName>
        <ecNumber evidence="5">3.1.-.-</ecNumber>
    </recommendedName>
    <alternativeName>
        <fullName evidence="5">Putative toxin VapC</fullName>
    </alternativeName>
</protein>
<comment type="similarity">
    <text evidence="5">Belongs to the PINc/VapC protein family.</text>
</comment>
<dbReference type="EC" id="3.1.-.-" evidence="5"/>
<dbReference type="InterPro" id="IPR029060">
    <property type="entry name" value="PIN-like_dom_sf"/>
</dbReference>
<dbReference type="PANTHER" id="PTHR38826:SF5">
    <property type="entry name" value="RIBONUCLEASE VAPC13"/>
    <property type="match status" value="1"/>
</dbReference>
<dbReference type="GO" id="GO:0090729">
    <property type="term" value="F:toxin activity"/>
    <property type="evidence" value="ECO:0007669"/>
    <property type="project" value="UniProtKB-KW"/>
</dbReference>
<evidence type="ECO:0000256" key="1">
    <source>
        <dbReference type="ARBA" id="ARBA00022649"/>
    </source>
</evidence>
<feature type="binding site" evidence="5">
    <location>
        <position position="5"/>
    </location>
    <ligand>
        <name>Mg(2+)</name>
        <dbReference type="ChEBI" id="CHEBI:18420"/>
    </ligand>
</feature>
<keyword evidence="4 5" id="KW-0378">Hydrolase</keyword>
<evidence type="ECO:0000256" key="5">
    <source>
        <dbReference type="HAMAP-Rule" id="MF_00265"/>
    </source>
</evidence>
<keyword evidence="1 5" id="KW-1277">Toxin-antitoxin system</keyword>
<dbReference type="HAMAP" id="MF_00265">
    <property type="entry name" value="VapC_Nob1"/>
    <property type="match status" value="1"/>
</dbReference>
<evidence type="ECO:0000256" key="2">
    <source>
        <dbReference type="ARBA" id="ARBA00022722"/>
    </source>
</evidence>
<dbReference type="SUPFAM" id="SSF88723">
    <property type="entry name" value="PIN domain-like"/>
    <property type="match status" value="1"/>
</dbReference>
<dbReference type="EMBL" id="AP011745">
    <property type="protein sequence ID" value="BAJ46927.1"/>
    <property type="molecule type" value="Genomic_DNA"/>
</dbReference>
<organism evidence="7 9">
    <name type="scientific">Caldiarchaeum subterraneum</name>
    <dbReference type="NCBI Taxonomy" id="311458"/>
    <lineage>
        <taxon>Archaea</taxon>
        <taxon>Nitrososphaerota</taxon>
        <taxon>Candidatus Caldarchaeales</taxon>
        <taxon>Candidatus Caldarchaeaceae</taxon>
        <taxon>Candidatus Caldarchaeum</taxon>
    </lineage>
</organism>
<dbReference type="EMBL" id="BA000048">
    <property type="protein sequence ID" value="BAJ50008.1"/>
    <property type="molecule type" value="Genomic_DNA"/>
</dbReference>
<feature type="domain" description="PIN" evidence="6">
    <location>
        <begin position="2"/>
        <end position="116"/>
    </location>
</feature>
<dbReference type="InterPro" id="IPR022907">
    <property type="entry name" value="VapC_family"/>
</dbReference>
<name>E6N3M1_CALS0</name>
<sequence length="121" mass="13654">MIYLDVNVLQYWLTADPRFGERSKEILKHHRDKATSALTIWILFVLNQGNEKKIMEAVDAIGLSVAPLTIQDLRDATTLSESLGLDVEDAIHLATMKRLGIDAIASNDKDFDKVSRVKRVF</sequence>
<comment type="function">
    <text evidence="5">Toxic component of a toxin-antitoxin (TA) system. An RNase.</text>
</comment>
<evidence type="ECO:0000256" key="3">
    <source>
        <dbReference type="ARBA" id="ARBA00022723"/>
    </source>
</evidence>
<reference evidence="7" key="3">
    <citation type="journal article" date="2012" name="PLoS ONE">
        <title>A Deeply Branching Thermophilic Bacterium with an Ancient Acetyl-CoA Pathway Dominates a Subsurface Ecosystem.</title>
        <authorList>
            <person name="Takami H."/>
            <person name="Noguchi H."/>
            <person name="Takaki Y."/>
            <person name="Uchiyama I."/>
            <person name="Toyoda A."/>
            <person name="Nishi S."/>
            <person name="Chee G.-J."/>
            <person name="Arai W."/>
            <person name="Nunoura T."/>
            <person name="Itoh T."/>
            <person name="Hattori M."/>
            <person name="Takai K."/>
        </authorList>
    </citation>
    <scope>NUCLEOTIDE SEQUENCE</scope>
</reference>
<proteinExistence type="inferred from homology"/>
<evidence type="ECO:0000256" key="4">
    <source>
        <dbReference type="ARBA" id="ARBA00022801"/>
    </source>
</evidence>
<gene>
    <name evidence="5" type="primary">vapC</name>
    <name evidence="8" type="ORF">CSUB_C0145</name>
    <name evidence="7" type="ORF">HGMM_F37B02C10</name>
</gene>
<dbReference type="Proteomes" id="UP000008120">
    <property type="component" value="Chromosome"/>
</dbReference>
<keyword evidence="5" id="KW-0800">Toxin</keyword>
<dbReference type="KEGG" id="csu:CSUB_C0145"/>
<evidence type="ECO:0000313" key="8">
    <source>
        <dbReference type="EMBL" id="BAJ50008.1"/>
    </source>
</evidence>
<dbReference type="CDD" id="cd09854">
    <property type="entry name" value="PIN_VapC-like"/>
    <property type="match status" value="1"/>
</dbReference>
<feature type="binding site" evidence="5">
    <location>
        <position position="89"/>
    </location>
    <ligand>
        <name>Mg(2+)</name>
        <dbReference type="ChEBI" id="CHEBI:18420"/>
    </ligand>
</feature>
<evidence type="ECO:0000259" key="6">
    <source>
        <dbReference type="Pfam" id="PF01850"/>
    </source>
</evidence>
<reference evidence="7 9" key="1">
    <citation type="journal article" date="2005" name="Environ. Microbiol.">
        <title>Genetic and functional properties of uncultivated thermophilic crenarchaeotes from a subsurface gold mine as revealed by analysis of genome fragments.</title>
        <authorList>
            <person name="Nunoura T."/>
            <person name="Hirayama H."/>
            <person name="Takami H."/>
            <person name="Oida H."/>
            <person name="Nishi S."/>
            <person name="Shimamura S."/>
            <person name="Suzuki Y."/>
            <person name="Inagaki F."/>
            <person name="Takai K."/>
            <person name="Nealson K.H."/>
            <person name="Horikoshi K."/>
        </authorList>
    </citation>
    <scope>NUCLEOTIDE SEQUENCE [LARGE SCALE GENOMIC DNA]</scope>
</reference>
<dbReference type="Pfam" id="PF01850">
    <property type="entry name" value="PIN"/>
    <property type="match status" value="1"/>
</dbReference>
<dbReference type="InterPro" id="IPR052106">
    <property type="entry name" value="PINc/VapC_TA"/>
</dbReference>
<dbReference type="GO" id="GO:0016787">
    <property type="term" value="F:hydrolase activity"/>
    <property type="evidence" value="ECO:0007669"/>
    <property type="project" value="UniProtKB-KW"/>
</dbReference>